<evidence type="ECO:0000313" key="12">
    <source>
        <dbReference type="Proteomes" id="UP000275027"/>
    </source>
</evidence>
<dbReference type="RefSeq" id="WP_101472391.1">
    <property type="nucleotide sequence ID" value="NZ_PJND01000008.1"/>
</dbReference>
<reference evidence="10 12" key="2">
    <citation type="submission" date="2018-10" db="EMBL/GenBank/DDBJ databases">
        <title>Genomic Encyclopedia of Archaeal and Bacterial Type Strains, Phase II (KMG-II): from individual species to whole genera.</title>
        <authorList>
            <person name="Goeker M."/>
        </authorList>
    </citation>
    <scope>NUCLEOTIDE SEQUENCE [LARGE SCALE GENOMIC DNA]</scope>
    <source>
        <strain evidence="10 12">DSM 21886</strain>
    </source>
</reference>
<evidence type="ECO:0000313" key="9">
    <source>
        <dbReference type="EMBL" id="PKW21180.1"/>
    </source>
</evidence>
<keyword evidence="11" id="KW-1185">Reference proteome</keyword>
<feature type="domain" description="Peptidase M16 C-terminal" evidence="8">
    <location>
        <begin position="710"/>
        <end position="872"/>
    </location>
</feature>
<keyword evidence="2 10" id="KW-0645">Protease</keyword>
<keyword evidence="6" id="KW-0732">Signal</keyword>
<dbReference type="Pfam" id="PF05193">
    <property type="entry name" value="Peptidase_M16_C"/>
    <property type="match status" value="2"/>
</dbReference>
<dbReference type="Gene3D" id="3.30.830.10">
    <property type="entry name" value="Metalloenzyme, LuxS/M16 peptidase-like"/>
    <property type="match status" value="4"/>
</dbReference>
<gene>
    <name evidence="9" type="ORF">B0G92_2464</name>
    <name evidence="10" type="ORF">CLV50_1586</name>
</gene>
<keyword evidence="3" id="KW-0378">Hydrolase</keyword>
<organism evidence="10 12">
    <name type="scientific">Flavobacterium lindanitolerans</name>
    <dbReference type="NCBI Taxonomy" id="428988"/>
    <lineage>
        <taxon>Bacteria</taxon>
        <taxon>Pseudomonadati</taxon>
        <taxon>Bacteroidota</taxon>
        <taxon>Flavobacteriia</taxon>
        <taxon>Flavobacteriales</taxon>
        <taxon>Flavobacteriaceae</taxon>
        <taxon>Flavobacterium</taxon>
    </lineage>
</organism>
<dbReference type="InterPro" id="IPR011765">
    <property type="entry name" value="Pept_M16_N"/>
</dbReference>
<dbReference type="PANTHER" id="PTHR43690">
    <property type="entry name" value="NARDILYSIN"/>
    <property type="match status" value="1"/>
</dbReference>
<feature type="signal peptide" evidence="6">
    <location>
        <begin position="1"/>
        <end position="28"/>
    </location>
</feature>
<feature type="chain" id="PRO_5019868246" evidence="6">
    <location>
        <begin position="29"/>
        <end position="942"/>
    </location>
</feature>
<name>A0A497UI14_9FLAO</name>
<comment type="similarity">
    <text evidence="1">Belongs to the peptidase M16 family.</text>
</comment>
<reference evidence="9 11" key="1">
    <citation type="submission" date="2017-12" db="EMBL/GenBank/DDBJ databases">
        <title>Genomic Encyclopedia of Type Strains, Phase III (KMG-III): the genomes of soil and plant-associated and newly described type strains.</title>
        <authorList>
            <person name="Whitman W."/>
        </authorList>
    </citation>
    <scope>NUCLEOTIDE SEQUENCE [LARGE SCALE GENOMIC DNA]</scope>
    <source>
        <strain evidence="9 11">IP-10</strain>
    </source>
</reference>
<keyword evidence="5" id="KW-0482">Metalloprotease</keyword>
<evidence type="ECO:0000256" key="3">
    <source>
        <dbReference type="ARBA" id="ARBA00022801"/>
    </source>
</evidence>
<evidence type="ECO:0000313" key="10">
    <source>
        <dbReference type="EMBL" id="RLJ30182.1"/>
    </source>
</evidence>
<dbReference type="GO" id="GO:0006508">
    <property type="term" value="P:proteolysis"/>
    <property type="evidence" value="ECO:0007669"/>
    <property type="project" value="UniProtKB-KW"/>
</dbReference>
<dbReference type="Proteomes" id="UP000275027">
    <property type="component" value="Unassembled WGS sequence"/>
</dbReference>
<feature type="domain" description="Peptidase M16 N-terminal" evidence="7">
    <location>
        <begin position="56"/>
        <end position="176"/>
    </location>
</feature>
<evidence type="ECO:0000259" key="8">
    <source>
        <dbReference type="Pfam" id="PF05193"/>
    </source>
</evidence>
<dbReference type="GO" id="GO:0046872">
    <property type="term" value="F:metal ion binding"/>
    <property type="evidence" value="ECO:0007669"/>
    <property type="project" value="InterPro"/>
</dbReference>
<evidence type="ECO:0000259" key="7">
    <source>
        <dbReference type="Pfam" id="PF00675"/>
    </source>
</evidence>
<dbReference type="SUPFAM" id="SSF63411">
    <property type="entry name" value="LuxS/MPP-like metallohydrolase"/>
    <property type="match status" value="4"/>
</dbReference>
<comment type="caution">
    <text evidence="10">The sequence shown here is derived from an EMBL/GenBank/DDBJ whole genome shotgun (WGS) entry which is preliminary data.</text>
</comment>
<dbReference type="GO" id="GO:0008237">
    <property type="term" value="F:metallopeptidase activity"/>
    <property type="evidence" value="ECO:0007669"/>
    <property type="project" value="UniProtKB-KW"/>
</dbReference>
<evidence type="ECO:0000256" key="6">
    <source>
        <dbReference type="SAM" id="SignalP"/>
    </source>
</evidence>
<feature type="domain" description="Peptidase M16 C-terminal" evidence="8">
    <location>
        <begin position="212"/>
        <end position="393"/>
    </location>
</feature>
<dbReference type="InterPro" id="IPR050626">
    <property type="entry name" value="Peptidase_M16"/>
</dbReference>
<evidence type="ECO:0000256" key="4">
    <source>
        <dbReference type="ARBA" id="ARBA00022833"/>
    </source>
</evidence>
<dbReference type="EMBL" id="PJND01000008">
    <property type="protein sequence ID" value="PKW21180.1"/>
    <property type="molecule type" value="Genomic_DNA"/>
</dbReference>
<accession>A0A497UI14</accession>
<dbReference type="Pfam" id="PF00675">
    <property type="entry name" value="Peptidase_M16"/>
    <property type="match status" value="1"/>
</dbReference>
<evidence type="ECO:0000256" key="5">
    <source>
        <dbReference type="ARBA" id="ARBA00023049"/>
    </source>
</evidence>
<dbReference type="PANTHER" id="PTHR43690:SF34">
    <property type="entry name" value="ZINC PROTEASE PQQL-LIKE"/>
    <property type="match status" value="1"/>
</dbReference>
<protein>
    <submittedName>
        <fullName evidence="10">Zinc protease</fullName>
    </submittedName>
</protein>
<proteinExistence type="inferred from homology"/>
<evidence type="ECO:0000256" key="2">
    <source>
        <dbReference type="ARBA" id="ARBA00022670"/>
    </source>
</evidence>
<evidence type="ECO:0000256" key="1">
    <source>
        <dbReference type="ARBA" id="ARBA00007261"/>
    </source>
</evidence>
<sequence length="942" mass="105701">MTNKLFKIILSAGFYGAVCLMAVESATAQNLSEKLVTDPKTTTGVLKNGMKYYIRPNSKPEKKVELRLLVNTGSIMEDDDQQGLAHFTEHMLFNGTKNFPKNKLVDNLQSMGVQFGADLNAETGFDTTVYMLPIPTDNPKNLETAFQILQDWAQGALMTDKDIDEERKVVLEEARANLGAISRLRKKFLPPLLNSKYSERLPIGKEELLKTFKPDVLRRFYKDWYRPDLMAVVVVGDVTTAQGEALVKKYFSSLVNPGSPRQRVEHGAGPYTKQEVMFLTDPEQTTTRLSLNFSPRKTEADKTVGDYRNTLVEQLAFSAINRRYRDLASEATPPFSAAQTSNSTYIRNYQALSLTVIPVADLTTALNAAVKELLSIEEYGFTKDELELVKKSLLSYAEKQYNERNTTNSVAYLGEYEENFFIGQAAPGIEKELELYKTLLPGITPEEVTAAFKKLFSKEDKEKFFAYVLSSETKDALINNDATLLAAIQKSFTQKAEKKAEVAISTTLLDKMPAKGKITKVEKDAKLEATTYTLSNGVKVTVKPTTFKSDEILFTGVKKGGTNAYGVEDKATVSMLTSVIETMGYGKFTPTDLNKSLTGKNISVRQSMGETTNEIGGRSDIKNIESLLQLNYLELTEPRLDPSLFNGYVSKMQMQLKFIKSNPQAAFVDTLVNVMYNNNPLRPMVIPTEAQIKSINPQRAVEIYKNEFGKADGYHFFFVGNIDENTLKPLLEQYLASLPTSGKEPKFVDNGLRLKPGNNKFMFNKGTEPQSLVVAQYFGEMPYSEDMALKANMIGDILTIRVIEKLREEMGSIYSGGFQGSMDKEPYSNYSIQTQLPTGPESVEPILKQTEAEIAKLKKDGPEQKDLEKVKIAIIERRREEIKTNQYWIGKLQQLQFSGDSVERFLNFEKELNKITVQDMKAAANKFFDGKNSFIGVLNPEK</sequence>
<dbReference type="Proteomes" id="UP000233767">
    <property type="component" value="Unassembled WGS sequence"/>
</dbReference>
<dbReference type="InterPro" id="IPR007863">
    <property type="entry name" value="Peptidase_M16_C"/>
</dbReference>
<dbReference type="InterPro" id="IPR011249">
    <property type="entry name" value="Metalloenz_LuxS/M16"/>
</dbReference>
<dbReference type="EMBL" id="RCCB01000011">
    <property type="protein sequence ID" value="RLJ30182.1"/>
    <property type="molecule type" value="Genomic_DNA"/>
</dbReference>
<dbReference type="AlphaFoldDB" id="A0A497UI14"/>
<keyword evidence="4" id="KW-0862">Zinc</keyword>
<evidence type="ECO:0000313" key="11">
    <source>
        <dbReference type="Proteomes" id="UP000233767"/>
    </source>
</evidence>